<dbReference type="SUPFAM" id="SSF53474">
    <property type="entry name" value="alpha/beta-Hydrolases"/>
    <property type="match status" value="1"/>
</dbReference>
<name>A0A222G6Q1_9GAMM</name>
<evidence type="ECO:0000256" key="1">
    <source>
        <dbReference type="SAM" id="SignalP"/>
    </source>
</evidence>
<dbReference type="InterPro" id="IPR022742">
    <property type="entry name" value="Hydrolase_4"/>
</dbReference>
<evidence type="ECO:0000313" key="3">
    <source>
        <dbReference type="EMBL" id="ASP47578.1"/>
    </source>
</evidence>
<feature type="chain" id="PRO_5013007983" description="Serine aminopeptidase S33 domain-containing protein" evidence="1">
    <location>
        <begin position="35"/>
        <end position="273"/>
    </location>
</feature>
<gene>
    <name evidence="3" type="ORF">B5D82_07310</name>
</gene>
<dbReference type="OrthoDB" id="6313977at2"/>
<dbReference type="AlphaFoldDB" id="A0A222G6Q1"/>
<dbReference type="Proteomes" id="UP000202259">
    <property type="component" value="Chromosome"/>
</dbReference>
<dbReference type="Gene3D" id="3.40.50.1820">
    <property type="entry name" value="alpha/beta hydrolase"/>
    <property type="match status" value="1"/>
</dbReference>
<dbReference type="KEGG" id="cber:B5D82_07310"/>
<dbReference type="Pfam" id="PF12146">
    <property type="entry name" value="Hydrolase_4"/>
    <property type="match status" value="1"/>
</dbReference>
<keyword evidence="4" id="KW-1185">Reference proteome</keyword>
<organism evidence="3 4">
    <name type="scientific">Cognaticolwellia beringensis</name>
    <dbReference type="NCBI Taxonomy" id="1967665"/>
    <lineage>
        <taxon>Bacteria</taxon>
        <taxon>Pseudomonadati</taxon>
        <taxon>Pseudomonadota</taxon>
        <taxon>Gammaproteobacteria</taxon>
        <taxon>Alteromonadales</taxon>
        <taxon>Colwelliaceae</taxon>
        <taxon>Cognaticolwellia</taxon>
    </lineage>
</organism>
<evidence type="ECO:0000313" key="4">
    <source>
        <dbReference type="Proteomes" id="UP000202259"/>
    </source>
</evidence>
<dbReference type="RefSeq" id="WP_081150342.1">
    <property type="nucleotide sequence ID" value="NZ_CP020465.1"/>
</dbReference>
<accession>A0A222G6Q1</accession>
<reference evidence="3 4" key="1">
    <citation type="submission" date="2017-08" db="EMBL/GenBank/DDBJ databases">
        <title>Complete genome of Colwellia sp. NB097-1, a psychrophile bacterium ioslated from Bering Sea.</title>
        <authorList>
            <person name="Chen X."/>
        </authorList>
    </citation>
    <scope>NUCLEOTIDE SEQUENCE [LARGE SCALE GENOMIC DNA]</scope>
    <source>
        <strain evidence="3 4">NB097-1</strain>
    </source>
</reference>
<proteinExistence type="predicted"/>
<feature type="domain" description="Serine aminopeptidase S33" evidence="2">
    <location>
        <begin position="71"/>
        <end position="131"/>
    </location>
</feature>
<dbReference type="InterPro" id="IPR029058">
    <property type="entry name" value="AB_hydrolase_fold"/>
</dbReference>
<keyword evidence="1" id="KW-0732">Signal</keyword>
<sequence length="273" mass="30570">MNIFRKNGYKSVKHSVLKFIFFLLSFSVAQQVVAQSLLVKAEDHLAQTVELIAPDKFKLSAQLIPGSAMAGGVLVLHDCQNSVKDFQSLYSTIAQQGFFVLALDLRGFGASESEVYSHKNIRQQADDIVSYQGQLAALMLHWQKDVYKAYQYLQTAMNNNQPISMVTSGCSSNQAIYLAEKTAVKSLVMLAPELSYDEKEQFKHLADMPIYLLSAKHLTEAMLNAQELFEWSGDSHSVLQIFKGNGSSYNLLKHQSYLNENIATWLQSTLKAN</sequence>
<protein>
    <recommendedName>
        <fullName evidence="2">Serine aminopeptidase S33 domain-containing protein</fullName>
    </recommendedName>
</protein>
<feature type="signal peptide" evidence="1">
    <location>
        <begin position="1"/>
        <end position="34"/>
    </location>
</feature>
<evidence type="ECO:0000259" key="2">
    <source>
        <dbReference type="Pfam" id="PF12146"/>
    </source>
</evidence>
<dbReference type="EMBL" id="CP020465">
    <property type="protein sequence ID" value="ASP47578.1"/>
    <property type="molecule type" value="Genomic_DNA"/>
</dbReference>